<feature type="transmembrane region" description="Helical" evidence="13">
    <location>
        <begin position="896"/>
        <end position="926"/>
    </location>
</feature>
<dbReference type="SUPFAM" id="SSF52540">
    <property type="entry name" value="P-loop containing nucleoside triphosphate hydrolases"/>
    <property type="match status" value="2"/>
</dbReference>
<dbReference type="InterPro" id="IPR027417">
    <property type="entry name" value="P-loop_NTPase"/>
</dbReference>
<evidence type="ECO:0000313" key="18">
    <source>
        <dbReference type="Proteomes" id="UP000011087"/>
    </source>
</evidence>
<keyword evidence="11 13" id="KW-0472">Membrane</keyword>
<gene>
    <name evidence="16" type="ORF">GUITHDRAFT_160006</name>
</gene>
<dbReference type="SMART" id="SM00382">
    <property type="entry name" value="AAA"/>
    <property type="match status" value="2"/>
</dbReference>
<keyword evidence="7" id="KW-0677">Repeat</keyword>
<dbReference type="Pfam" id="PF00005">
    <property type="entry name" value="ABC_tran"/>
    <property type="match status" value="2"/>
</dbReference>
<evidence type="ECO:0000256" key="7">
    <source>
        <dbReference type="ARBA" id="ARBA00022737"/>
    </source>
</evidence>
<keyword evidence="4" id="KW-0813">Transport</keyword>
<feature type="domain" description="ABC transporter" evidence="14">
    <location>
        <begin position="1094"/>
        <end position="1327"/>
    </location>
</feature>
<dbReference type="GO" id="GO:0009507">
    <property type="term" value="C:chloroplast"/>
    <property type="evidence" value="ECO:0007669"/>
    <property type="project" value="UniProtKB-SubCell"/>
</dbReference>
<dbReference type="EMBL" id="JH993039">
    <property type="protein sequence ID" value="EKX39426.1"/>
    <property type="molecule type" value="Genomic_DNA"/>
</dbReference>
<dbReference type="RefSeq" id="XP_005826406.1">
    <property type="nucleotide sequence ID" value="XM_005826349.1"/>
</dbReference>
<dbReference type="GO" id="GO:0140359">
    <property type="term" value="F:ABC-type transporter activity"/>
    <property type="evidence" value="ECO:0007669"/>
    <property type="project" value="InterPro"/>
</dbReference>
<feature type="compositionally biased region" description="Polar residues" evidence="12">
    <location>
        <begin position="678"/>
        <end position="689"/>
    </location>
</feature>
<organism evidence="16">
    <name type="scientific">Guillardia theta (strain CCMP2712)</name>
    <name type="common">Cryptophyte</name>
    <dbReference type="NCBI Taxonomy" id="905079"/>
    <lineage>
        <taxon>Eukaryota</taxon>
        <taxon>Cryptophyceae</taxon>
        <taxon>Pyrenomonadales</taxon>
        <taxon>Geminigeraceae</taxon>
        <taxon>Guillardia</taxon>
    </lineage>
</organism>
<dbReference type="PaxDb" id="55529-EKX39426"/>
<feature type="region of interest" description="Disordered" evidence="12">
    <location>
        <begin position="674"/>
        <end position="736"/>
    </location>
</feature>
<dbReference type="Gene3D" id="1.20.1560.10">
    <property type="entry name" value="ABC transporter type 1, transmembrane domain"/>
    <property type="match status" value="2"/>
</dbReference>
<evidence type="ECO:0000313" key="17">
    <source>
        <dbReference type="EnsemblProtists" id="EKX39426"/>
    </source>
</evidence>
<evidence type="ECO:0000256" key="5">
    <source>
        <dbReference type="ARBA" id="ARBA00022554"/>
    </source>
</evidence>
<dbReference type="CDD" id="cd18603">
    <property type="entry name" value="ABC_6TM_MRP1_2_3_6_D2_like"/>
    <property type="match status" value="1"/>
</dbReference>
<dbReference type="GO" id="GO:0005524">
    <property type="term" value="F:ATP binding"/>
    <property type="evidence" value="ECO:0007669"/>
    <property type="project" value="UniProtKB-KW"/>
</dbReference>
<dbReference type="CDD" id="cd03244">
    <property type="entry name" value="ABCC_MRP_domain2"/>
    <property type="match status" value="1"/>
</dbReference>
<dbReference type="InterPro" id="IPR036640">
    <property type="entry name" value="ABC1_TM_sf"/>
</dbReference>
<accession>L1IT40</accession>
<keyword evidence="5" id="KW-0926">Vacuole</keyword>
<comment type="subcellular location">
    <subcellularLocation>
        <location evidence="2">Plastid</location>
        <location evidence="2">Chloroplast</location>
    </subcellularLocation>
    <subcellularLocation>
        <location evidence="1">Vacuole membrane</location>
        <topology evidence="1">Multi-pass membrane protein</topology>
    </subcellularLocation>
</comment>
<reference evidence="17" key="3">
    <citation type="submission" date="2015-06" db="UniProtKB">
        <authorList>
            <consortium name="EnsemblProtists"/>
        </authorList>
    </citation>
    <scope>IDENTIFICATION</scope>
</reference>
<feature type="transmembrane region" description="Helical" evidence="13">
    <location>
        <begin position="337"/>
        <end position="360"/>
    </location>
</feature>
<feature type="transmembrane region" description="Helical" evidence="13">
    <location>
        <begin position="815"/>
        <end position="841"/>
    </location>
</feature>
<proteinExistence type="inferred from homology"/>
<evidence type="ECO:0000256" key="10">
    <source>
        <dbReference type="ARBA" id="ARBA00022989"/>
    </source>
</evidence>
<keyword evidence="18" id="KW-1185">Reference proteome</keyword>
<dbReference type="FunFam" id="1.20.1560.10:FF:000010">
    <property type="entry name" value="Multidrug resistance-associated ABC transporter"/>
    <property type="match status" value="1"/>
</dbReference>
<keyword evidence="6 13" id="KW-0812">Transmembrane</keyword>
<dbReference type="CDD" id="cd03250">
    <property type="entry name" value="ABCC_MRP_domain1"/>
    <property type="match status" value="1"/>
</dbReference>
<evidence type="ECO:0000256" key="11">
    <source>
        <dbReference type="ARBA" id="ARBA00023136"/>
    </source>
</evidence>
<dbReference type="PROSITE" id="PS50893">
    <property type="entry name" value="ABC_TRANSPORTER_2"/>
    <property type="match status" value="2"/>
</dbReference>
<dbReference type="OMA" id="CFETGMR"/>
<dbReference type="InterPro" id="IPR003593">
    <property type="entry name" value="AAA+_ATPase"/>
</dbReference>
<dbReference type="FunFam" id="1.20.1560.10:FF:000020">
    <property type="entry name" value="ABC metal ion transporter"/>
    <property type="match status" value="1"/>
</dbReference>
<evidence type="ECO:0000256" key="12">
    <source>
        <dbReference type="SAM" id="MobiDB-lite"/>
    </source>
</evidence>
<dbReference type="HOGENOM" id="CLU_000604_27_3_1"/>
<evidence type="ECO:0000256" key="13">
    <source>
        <dbReference type="SAM" id="Phobius"/>
    </source>
</evidence>
<dbReference type="InterPro" id="IPR044746">
    <property type="entry name" value="ABCC_6TM_D1"/>
</dbReference>
<comment type="similarity">
    <text evidence="3">Belongs to the ABC transporter superfamily. ABCC family. Conjugate transporter (TC 3.A.1.208) subfamily.</text>
</comment>
<dbReference type="STRING" id="905079.L1IT40"/>
<dbReference type="GeneID" id="17296197"/>
<dbReference type="GO" id="GO:0016887">
    <property type="term" value="F:ATP hydrolysis activity"/>
    <property type="evidence" value="ECO:0007669"/>
    <property type="project" value="InterPro"/>
</dbReference>
<dbReference type="GO" id="GO:0000323">
    <property type="term" value="C:lytic vacuole"/>
    <property type="evidence" value="ECO:0007669"/>
    <property type="project" value="UniProtKB-ARBA"/>
</dbReference>
<dbReference type="InterPro" id="IPR003439">
    <property type="entry name" value="ABC_transporter-like_ATP-bd"/>
</dbReference>
<evidence type="ECO:0000256" key="9">
    <source>
        <dbReference type="ARBA" id="ARBA00022840"/>
    </source>
</evidence>
<dbReference type="EnsemblProtists" id="EKX39426">
    <property type="protein sequence ID" value="EKX39426"/>
    <property type="gene ID" value="GUITHDRAFT_160006"/>
</dbReference>
<protein>
    <submittedName>
        <fullName evidence="16 17">Uncharacterized protein</fullName>
    </submittedName>
</protein>
<dbReference type="KEGG" id="gtt:GUITHDRAFT_160006"/>
<evidence type="ECO:0000256" key="2">
    <source>
        <dbReference type="ARBA" id="ARBA00004229"/>
    </source>
</evidence>
<feature type="compositionally biased region" description="Polar residues" evidence="12">
    <location>
        <begin position="722"/>
        <end position="734"/>
    </location>
</feature>
<keyword evidence="9" id="KW-0067">ATP-binding</keyword>
<dbReference type="PANTHER" id="PTHR24223">
    <property type="entry name" value="ATP-BINDING CASSETTE SUB-FAMILY C"/>
    <property type="match status" value="1"/>
</dbReference>
<dbReference type="InterPro" id="IPR050173">
    <property type="entry name" value="ABC_transporter_C-like"/>
</dbReference>
<feature type="domain" description="ABC transporter" evidence="14">
    <location>
        <begin position="458"/>
        <end position="679"/>
    </location>
</feature>
<dbReference type="Pfam" id="PF00664">
    <property type="entry name" value="ABC_membrane"/>
    <property type="match status" value="2"/>
</dbReference>
<evidence type="ECO:0000313" key="16">
    <source>
        <dbReference type="EMBL" id="EKX39426.1"/>
    </source>
</evidence>
<dbReference type="InterPro" id="IPR017871">
    <property type="entry name" value="ABC_transporter-like_CS"/>
</dbReference>
<evidence type="ECO:0000256" key="8">
    <source>
        <dbReference type="ARBA" id="ARBA00022741"/>
    </source>
</evidence>
<dbReference type="OrthoDB" id="6500128at2759"/>
<evidence type="ECO:0000256" key="4">
    <source>
        <dbReference type="ARBA" id="ARBA00022448"/>
    </source>
</evidence>
<feature type="compositionally biased region" description="Polar residues" evidence="12">
    <location>
        <begin position="699"/>
        <end position="712"/>
    </location>
</feature>
<dbReference type="PROSITE" id="PS00211">
    <property type="entry name" value="ABC_TRANSPORTER_1"/>
    <property type="match status" value="2"/>
</dbReference>
<dbReference type="GO" id="GO:0005774">
    <property type="term" value="C:vacuolar membrane"/>
    <property type="evidence" value="ECO:0007669"/>
    <property type="project" value="UniProtKB-SubCell"/>
</dbReference>
<feature type="domain" description="ABC transmembrane type-1" evidence="15">
    <location>
        <begin position="114"/>
        <end position="399"/>
    </location>
</feature>
<name>L1IT40_GUITC</name>
<dbReference type="CDD" id="cd18579">
    <property type="entry name" value="ABC_6TM_ABCC_D1"/>
    <property type="match status" value="1"/>
</dbReference>
<evidence type="ECO:0000256" key="3">
    <source>
        <dbReference type="ARBA" id="ARBA00009726"/>
    </source>
</evidence>
<evidence type="ECO:0000259" key="15">
    <source>
        <dbReference type="PROSITE" id="PS50929"/>
    </source>
</evidence>
<feature type="transmembrane region" description="Helical" evidence="13">
    <location>
        <begin position="258"/>
        <end position="277"/>
    </location>
</feature>
<dbReference type="PROSITE" id="PS50929">
    <property type="entry name" value="ABC_TM1F"/>
    <property type="match status" value="2"/>
</dbReference>
<dbReference type="SUPFAM" id="SSF90123">
    <property type="entry name" value="ABC transporter transmembrane region"/>
    <property type="match status" value="2"/>
</dbReference>
<reference evidence="16 18" key="1">
    <citation type="journal article" date="2012" name="Nature">
        <title>Algal genomes reveal evolutionary mosaicism and the fate of nucleomorphs.</title>
        <authorList>
            <consortium name="DOE Joint Genome Institute"/>
            <person name="Curtis B.A."/>
            <person name="Tanifuji G."/>
            <person name="Burki F."/>
            <person name="Gruber A."/>
            <person name="Irimia M."/>
            <person name="Maruyama S."/>
            <person name="Arias M.C."/>
            <person name="Ball S.G."/>
            <person name="Gile G.H."/>
            <person name="Hirakawa Y."/>
            <person name="Hopkins J.F."/>
            <person name="Kuo A."/>
            <person name="Rensing S.A."/>
            <person name="Schmutz J."/>
            <person name="Symeonidi A."/>
            <person name="Elias M."/>
            <person name="Eveleigh R.J."/>
            <person name="Herman E.K."/>
            <person name="Klute M.J."/>
            <person name="Nakayama T."/>
            <person name="Obornik M."/>
            <person name="Reyes-Prieto A."/>
            <person name="Armbrust E.V."/>
            <person name="Aves S.J."/>
            <person name="Beiko R.G."/>
            <person name="Coutinho P."/>
            <person name="Dacks J.B."/>
            <person name="Durnford D.G."/>
            <person name="Fast N.M."/>
            <person name="Green B.R."/>
            <person name="Grisdale C.J."/>
            <person name="Hempel F."/>
            <person name="Henrissat B."/>
            <person name="Hoppner M.P."/>
            <person name="Ishida K."/>
            <person name="Kim E."/>
            <person name="Koreny L."/>
            <person name="Kroth P.G."/>
            <person name="Liu Y."/>
            <person name="Malik S.B."/>
            <person name="Maier U.G."/>
            <person name="McRose D."/>
            <person name="Mock T."/>
            <person name="Neilson J.A."/>
            <person name="Onodera N.T."/>
            <person name="Poole A.M."/>
            <person name="Pritham E.J."/>
            <person name="Richards T.A."/>
            <person name="Rocap G."/>
            <person name="Roy S.W."/>
            <person name="Sarai C."/>
            <person name="Schaack S."/>
            <person name="Shirato S."/>
            <person name="Slamovits C.H."/>
            <person name="Spencer D.F."/>
            <person name="Suzuki S."/>
            <person name="Worden A.Z."/>
            <person name="Zauner S."/>
            <person name="Barry K."/>
            <person name="Bell C."/>
            <person name="Bharti A.K."/>
            <person name="Crow J.A."/>
            <person name="Grimwood J."/>
            <person name="Kramer R."/>
            <person name="Lindquist E."/>
            <person name="Lucas S."/>
            <person name="Salamov A."/>
            <person name="McFadden G.I."/>
            <person name="Lane C.E."/>
            <person name="Keeling P.J."/>
            <person name="Gray M.W."/>
            <person name="Grigoriev I.V."/>
            <person name="Archibald J.M."/>
        </authorList>
    </citation>
    <scope>NUCLEOTIDE SEQUENCE</scope>
    <source>
        <strain evidence="16 18">CCMP2712</strain>
    </source>
</reference>
<keyword evidence="10 13" id="KW-1133">Transmembrane helix</keyword>
<dbReference type="eggNOG" id="KOG0054">
    <property type="taxonomic scope" value="Eukaryota"/>
</dbReference>
<dbReference type="Gene3D" id="3.40.50.300">
    <property type="entry name" value="P-loop containing nucleotide triphosphate hydrolases"/>
    <property type="match status" value="2"/>
</dbReference>
<evidence type="ECO:0000256" key="6">
    <source>
        <dbReference type="ARBA" id="ARBA00022692"/>
    </source>
</evidence>
<sequence>MEMQRGLQRGSEVKLLWIVNFLMQAVRFRVAVLYYTFMEPDSPASQGERASADTVSFIFSTILLAEGLMERPRIKSAASVSYGKMEGAQEGDEKLDAAKTKGEALKRVWLHDFIICGFFKLINDTVVFIGPLLLQSLVRFVESGGDGTQRSSAVDGAILAIGIFLAKTVESMAVNQYFHYGYRIGGQVRAAMTMLVYRKAFLLSSKGYQNFKIGEMVSLMSVDAQRLCSSAPYLHLFWSAPLQLTVATILLYNLLGASVFGGLMIMIVMIPLSTYIAKKRAGLNRTIMKIKDERSNCMDEVLQGIRVIKYFAWEQSFTKKVQEVRNREVDLIWKNSLWAIFSTFLWAGSPMLVALISFTFYSLSGNELRPNIAFTALALFNVLRFPLNTLPMIINIVVESQVALGRLTNYLLADEVDKKKEEEVVSEVPIVIQDGRFSWSNAPTAKQEDAAKATTFLSKLLQIFKGVPKMRKGAELGTYNCVLRDIDLEVRKGELCMVAGKVGCGKTSLLCAILGEMRRSRGACLYLPWIKNATVRDNILFGSEYDEEKYGAVIEVCALLQDFEVLPAGDQTEIGEKGINLSGGQKARISLARAVYQDADVYLLDDPLSAVDVHVSKHLFEECVKTYLKGKTIILVTHQIQYLPGADKVLYLDSNRIVAQGTFASISEAHPHLIDTSHGPSMSRNNSQDDLSKTADLKSASSDKLPNGTDGTNGEKKARVLKSQSSTGLDSKQTITKEARKSGTVPLAVWTSYARSMGLHIAGSVILAYVISQLIQSANDFWLTVWSSAYLAHDQAAELQTEQTTPAPVNTGFYLGIYALITLISLGSVTVRSGFVAIGALRASVKLHNGMLERVLRAPTRFFDTTPTGRVLNRFTSDMYTLDNEMRETLSMMLMCLVRVIQVSLVIIYVTPTFLPIVIPLSYVYYRVQEFYRNSSRELKRLESVAKSPIFAQFSETLNGLSTIRSFGSQHNFVHNSQQLNDCFSRAYFGNNASNRWLAVRLEFIGNIAIGCASLFAVLQNASDPAAAGLVGLSITYALEVTGTLNWSIRTFTQLESYMVAAERVEEYTTMETEAPAIVDSYRTADSWPSEGKLSFDNVKLRYREGLEPALKGITFATEAGEKVGIVGRTGAGKSTLAVALFRMVEIFEGTILLDGVDISKIGLDDLRKNVSIIPQDPVLFTGTIRSNLDPFSEYSDSSVDDALSKVHMLDYVRSNGGLLHVVQEGGKNLSVGQRQLLCMARALLRNAKVIVMDEATASVDMQTDSFIQETIREQFKHSTVLTIAHRLDTIKTCDRVMVLGEGRVLEMGHPSTLQKDTTSIFYKMTSDSAAAAEMLS</sequence>
<dbReference type="Proteomes" id="UP000011087">
    <property type="component" value="Unassembled WGS sequence"/>
</dbReference>
<reference evidence="18" key="2">
    <citation type="submission" date="2012-11" db="EMBL/GenBank/DDBJ databases">
        <authorList>
            <person name="Kuo A."/>
            <person name="Curtis B.A."/>
            <person name="Tanifuji G."/>
            <person name="Burki F."/>
            <person name="Gruber A."/>
            <person name="Irimia M."/>
            <person name="Maruyama S."/>
            <person name="Arias M.C."/>
            <person name="Ball S.G."/>
            <person name="Gile G.H."/>
            <person name="Hirakawa Y."/>
            <person name="Hopkins J.F."/>
            <person name="Rensing S.A."/>
            <person name="Schmutz J."/>
            <person name="Symeonidi A."/>
            <person name="Elias M."/>
            <person name="Eveleigh R.J."/>
            <person name="Herman E.K."/>
            <person name="Klute M.J."/>
            <person name="Nakayama T."/>
            <person name="Obornik M."/>
            <person name="Reyes-Prieto A."/>
            <person name="Armbrust E.V."/>
            <person name="Aves S.J."/>
            <person name="Beiko R.G."/>
            <person name="Coutinho P."/>
            <person name="Dacks J.B."/>
            <person name="Durnford D.G."/>
            <person name="Fast N.M."/>
            <person name="Green B.R."/>
            <person name="Grisdale C."/>
            <person name="Hempe F."/>
            <person name="Henrissat B."/>
            <person name="Hoppner M.P."/>
            <person name="Ishida K.-I."/>
            <person name="Kim E."/>
            <person name="Koreny L."/>
            <person name="Kroth P.G."/>
            <person name="Liu Y."/>
            <person name="Malik S.-B."/>
            <person name="Maier U.G."/>
            <person name="McRose D."/>
            <person name="Mock T."/>
            <person name="Neilson J.A."/>
            <person name="Onodera N.T."/>
            <person name="Poole A.M."/>
            <person name="Pritham E.J."/>
            <person name="Richards T.A."/>
            <person name="Rocap G."/>
            <person name="Roy S.W."/>
            <person name="Sarai C."/>
            <person name="Schaack S."/>
            <person name="Shirato S."/>
            <person name="Slamovits C.H."/>
            <person name="Spencer D.F."/>
            <person name="Suzuki S."/>
            <person name="Worden A.Z."/>
            <person name="Zauner S."/>
            <person name="Barry K."/>
            <person name="Bell C."/>
            <person name="Bharti A.K."/>
            <person name="Crow J.A."/>
            <person name="Grimwood J."/>
            <person name="Kramer R."/>
            <person name="Lindquist E."/>
            <person name="Lucas S."/>
            <person name="Salamov A."/>
            <person name="McFadden G.I."/>
            <person name="Lane C.E."/>
            <person name="Keeling P.J."/>
            <person name="Gray M.W."/>
            <person name="Grigoriev I.V."/>
            <person name="Archibald J.M."/>
        </authorList>
    </citation>
    <scope>NUCLEOTIDE SEQUENCE</scope>
    <source>
        <strain evidence="18">CCMP2712</strain>
    </source>
</reference>
<evidence type="ECO:0000259" key="14">
    <source>
        <dbReference type="PROSITE" id="PS50893"/>
    </source>
</evidence>
<feature type="domain" description="ABC transmembrane type-1" evidence="15">
    <location>
        <begin position="765"/>
        <end position="1057"/>
    </location>
</feature>
<keyword evidence="8" id="KW-0547">Nucleotide-binding</keyword>
<dbReference type="FunFam" id="3.40.50.300:FF:000997">
    <property type="entry name" value="Multidrug resistance-associated protein 1"/>
    <property type="match status" value="1"/>
</dbReference>
<dbReference type="InterPro" id="IPR011527">
    <property type="entry name" value="ABC1_TM_dom"/>
</dbReference>
<dbReference type="FunFam" id="3.40.50.300:FF:000610">
    <property type="entry name" value="Multidrug resistance-associated ABC transporter"/>
    <property type="match status" value="1"/>
</dbReference>
<evidence type="ECO:0000256" key="1">
    <source>
        <dbReference type="ARBA" id="ARBA00004128"/>
    </source>
</evidence>